<feature type="transmembrane region" description="Helical" evidence="7">
    <location>
        <begin position="156"/>
        <end position="176"/>
    </location>
</feature>
<dbReference type="PANTHER" id="PTHR43302">
    <property type="entry name" value="TRANSPORTER ARSB-RELATED"/>
    <property type="match status" value="1"/>
</dbReference>
<dbReference type="GO" id="GO:0055085">
    <property type="term" value="P:transmembrane transport"/>
    <property type="evidence" value="ECO:0007669"/>
    <property type="project" value="InterPro"/>
</dbReference>
<keyword evidence="10" id="KW-1185">Reference proteome</keyword>
<protein>
    <submittedName>
        <fullName evidence="9">Transporter, YbiR family</fullName>
    </submittedName>
</protein>
<dbReference type="RefSeq" id="WP_185954305.1">
    <property type="nucleotide sequence ID" value="NZ_FXTM01000028.1"/>
</dbReference>
<keyword evidence="6 7" id="KW-0472">Membrane</keyword>
<sequence length="358" mass="41334">MINPKSLVKFSINERIFSISLLAFLLTEFLNPRVPLYSQSDFKVLFSLFTMLVILKGLTDTDFLRFIATKLEKGRFVGHKLVIFTAIISMFLTNDVAVLIVVPITLLMEFKNIEKLVILEIAAANAGSSLTPFGNPQNLFIYYHFNLEFREFVREIFIFSVFTVFLILTLTPRINLENKKIYRTYSKSAYIFLLFFTIFILSVLKIIPLWINTVTLLYAFIVNRKLLRIDYPLLLTFFFFFGFTDNLTHLIQIRLSSPKDVFLYSAFGSQIISNVPAALFFGDLTNDWKTLLWGVNVGGFGTLVSSLANLIGYKLYCEKSNKRKGFLIKFHTINFTLFFTGILLFFTLKKFMLNCCIP</sequence>
<dbReference type="InterPro" id="IPR004680">
    <property type="entry name" value="Cit_transptr-like_dom"/>
</dbReference>
<evidence type="ECO:0000256" key="6">
    <source>
        <dbReference type="ARBA" id="ARBA00023136"/>
    </source>
</evidence>
<evidence type="ECO:0000256" key="5">
    <source>
        <dbReference type="ARBA" id="ARBA00022989"/>
    </source>
</evidence>
<feature type="transmembrane region" description="Helical" evidence="7">
    <location>
        <begin position="80"/>
        <end position="106"/>
    </location>
</feature>
<name>A0A521DY50_9BACT</name>
<dbReference type="EMBL" id="FXTM01000028">
    <property type="protein sequence ID" value="SMO76555.1"/>
    <property type="molecule type" value="Genomic_DNA"/>
</dbReference>
<evidence type="ECO:0000256" key="4">
    <source>
        <dbReference type="ARBA" id="ARBA00022692"/>
    </source>
</evidence>
<keyword evidence="5 7" id="KW-1133">Transmembrane helix</keyword>
<keyword evidence="3" id="KW-1003">Cell membrane</keyword>
<feature type="transmembrane region" description="Helical" evidence="7">
    <location>
        <begin position="293"/>
        <end position="316"/>
    </location>
</feature>
<evidence type="ECO:0000256" key="7">
    <source>
        <dbReference type="SAM" id="Phobius"/>
    </source>
</evidence>
<evidence type="ECO:0000313" key="10">
    <source>
        <dbReference type="Proteomes" id="UP000317315"/>
    </source>
</evidence>
<feature type="transmembrane region" description="Helical" evidence="7">
    <location>
        <begin position="188"/>
        <end position="211"/>
    </location>
</feature>
<evidence type="ECO:0000256" key="1">
    <source>
        <dbReference type="ARBA" id="ARBA00004651"/>
    </source>
</evidence>
<dbReference type="GO" id="GO:0005886">
    <property type="term" value="C:plasma membrane"/>
    <property type="evidence" value="ECO:0007669"/>
    <property type="project" value="UniProtKB-SubCell"/>
</dbReference>
<keyword evidence="2" id="KW-0813">Transport</keyword>
<evidence type="ECO:0000259" key="8">
    <source>
        <dbReference type="Pfam" id="PF03600"/>
    </source>
</evidence>
<evidence type="ECO:0000256" key="2">
    <source>
        <dbReference type="ARBA" id="ARBA00022448"/>
    </source>
</evidence>
<dbReference type="Proteomes" id="UP000317315">
    <property type="component" value="Unassembled WGS sequence"/>
</dbReference>
<accession>A0A521DY50</accession>
<feature type="transmembrane region" description="Helical" evidence="7">
    <location>
        <begin position="231"/>
        <end position="249"/>
    </location>
</feature>
<feature type="transmembrane region" description="Helical" evidence="7">
    <location>
        <begin position="328"/>
        <end position="348"/>
    </location>
</feature>
<gene>
    <name evidence="9" type="ORF">SAMN06269117_1289</name>
</gene>
<dbReference type="PANTHER" id="PTHR43302:SF5">
    <property type="entry name" value="TRANSPORTER ARSB-RELATED"/>
    <property type="match status" value="1"/>
</dbReference>
<comment type="subcellular location">
    <subcellularLocation>
        <location evidence="1">Cell membrane</location>
        <topology evidence="1">Multi-pass membrane protein</topology>
    </subcellularLocation>
</comment>
<dbReference type="AlphaFoldDB" id="A0A521DY50"/>
<feature type="transmembrane region" description="Helical" evidence="7">
    <location>
        <begin position="12"/>
        <end position="30"/>
    </location>
</feature>
<keyword evidence="4 7" id="KW-0812">Transmembrane</keyword>
<evidence type="ECO:0000313" key="9">
    <source>
        <dbReference type="EMBL" id="SMO76555.1"/>
    </source>
</evidence>
<feature type="domain" description="Citrate transporter-like" evidence="8">
    <location>
        <begin position="21"/>
        <end position="280"/>
    </location>
</feature>
<dbReference type="Pfam" id="PF03600">
    <property type="entry name" value="CitMHS"/>
    <property type="match status" value="1"/>
</dbReference>
<feature type="transmembrane region" description="Helical" evidence="7">
    <location>
        <begin position="42"/>
        <end position="59"/>
    </location>
</feature>
<proteinExistence type="predicted"/>
<organism evidence="9 10">
    <name type="scientific">Balnearium lithotrophicum</name>
    <dbReference type="NCBI Taxonomy" id="223788"/>
    <lineage>
        <taxon>Bacteria</taxon>
        <taxon>Pseudomonadati</taxon>
        <taxon>Aquificota</taxon>
        <taxon>Aquificia</taxon>
        <taxon>Desulfurobacteriales</taxon>
        <taxon>Desulfurobacteriaceae</taxon>
        <taxon>Balnearium</taxon>
    </lineage>
</organism>
<reference evidence="9 10" key="1">
    <citation type="submission" date="2017-05" db="EMBL/GenBank/DDBJ databases">
        <authorList>
            <person name="Varghese N."/>
            <person name="Submissions S."/>
        </authorList>
    </citation>
    <scope>NUCLEOTIDE SEQUENCE [LARGE SCALE GENOMIC DNA]</scope>
    <source>
        <strain evidence="9 10">DSM 16304</strain>
    </source>
</reference>
<evidence type="ECO:0000256" key="3">
    <source>
        <dbReference type="ARBA" id="ARBA00022475"/>
    </source>
</evidence>